<accession>A0A4S8M8Z5</accession>
<protein>
    <submittedName>
        <fullName evidence="1">Uncharacterized protein</fullName>
    </submittedName>
</protein>
<evidence type="ECO:0000313" key="2">
    <source>
        <dbReference type="Proteomes" id="UP000297245"/>
    </source>
</evidence>
<gene>
    <name evidence="1" type="ORF">K435DRAFT_518829</name>
</gene>
<dbReference type="EMBL" id="ML179128">
    <property type="protein sequence ID" value="THU98852.1"/>
    <property type="molecule type" value="Genomic_DNA"/>
</dbReference>
<evidence type="ECO:0000313" key="1">
    <source>
        <dbReference type="EMBL" id="THU98852.1"/>
    </source>
</evidence>
<proteinExistence type="predicted"/>
<dbReference type="Proteomes" id="UP000297245">
    <property type="component" value="Unassembled WGS sequence"/>
</dbReference>
<sequence length="66" mass="7242">MIAHCDPHQVGKEVSKGINSGRIEFADKQLSNLTYGYYSLQNLFLSLPFTATQALRLAIVEATAVT</sequence>
<reference evidence="1 2" key="1">
    <citation type="journal article" date="2019" name="Nat. Ecol. Evol.">
        <title>Megaphylogeny resolves global patterns of mushroom evolution.</title>
        <authorList>
            <person name="Varga T."/>
            <person name="Krizsan K."/>
            <person name="Foldi C."/>
            <person name="Dima B."/>
            <person name="Sanchez-Garcia M."/>
            <person name="Sanchez-Ramirez S."/>
            <person name="Szollosi G.J."/>
            <person name="Szarkandi J.G."/>
            <person name="Papp V."/>
            <person name="Albert L."/>
            <person name="Andreopoulos W."/>
            <person name="Angelini C."/>
            <person name="Antonin V."/>
            <person name="Barry K.W."/>
            <person name="Bougher N.L."/>
            <person name="Buchanan P."/>
            <person name="Buyck B."/>
            <person name="Bense V."/>
            <person name="Catcheside P."/>
            <person name="Chovatia M."/>
            <person name="Cooper J."/>
            <person name="Damon W."/>
            <person name="Desjardin D."/>
            <person name="Finy P."/>
            <person name="Geml J."/>
            <person name="Haridas S."/>
            <person name="Hughes K."/>
            <person name="Justo A."/>
            <person name="Karasinski D."/>
            <person name="Kautmanova I."/>
            <person name="Kiss B."/>
            <person name="Kocsube S."/>
            <person name="Kotiranta H."/>
            <person name="LaButti K.M."/>
            <person name="Lechner B.E."/>
            <person name="Liimatainen K."/>
            <person name="Lipzen A."/>
            <person name="Lukacs Z."/>
            <person name="Mihaltcheva S."/>
            <person name="Morgado L.N."/>
            <person name="Niskanen T."/>
            <person name="Noordeloos M.E."/>
            <person name="Ohm R.A."/>
            <person name="Ortiz-Santana B."/>
            <person name="Ovrebo C."/>
            <person name="Racz N."/>
            <person name="Riley R."/>
            <person name="Savchenko A."/>
            <person name="Shiryaev A."/>
            <person name="Soop K."/>
            <person name="Spirin V."/>
            <person name="Szebenyi C."/>
            <person name="Tomsovsky M."/>
            <person name="Tulloss R.E."/>
            <person name="Uehling J."/>
            <person name="Grigoriev I.V."/>
            <person name="Vagvolgyi C."/>
            <person name="Papp T."/>
            <person name="Martin F.M."/>
            <person name="Miettinen O."/>
            <person name="Hibbett D.S."/>
            <person name="Nagy L.G."/>
        </authorList>
    </citation>
    <scope>NUCLEOTIDE SEQUENCE [LARGE SCALE GENOMIC DNA]</scope>
    <source>
        <strain evidence="1 2">CBS 962.96</strain>
    </source>
</reference>
<name>A0A4S8M8Z5_DENBC</name>
<dbReference type="AlphaFoldDB" id="A0A4S8M8Z5"/>
<organism evidence="1 2">
    <name type="scientific">Dendrothele bispora (strain CBS 962.96)</name>
    <dbReference type="NCBI Taxonomy" id="1314807"/>
    <lineage>
        <taxon>Eukaryota</taxon>
        <taxon>Fungi</taxon>
        <taxon>Dikarya</taxon>
        <taxon>Basidiomycota</taxon>
        <taxon>Agaricomycotina</taxon>
        <taxon>Agaricomycetes</taxon>
        <taxon>Agaricomycetidae</taxon>
        <taxon>Agaricales</taxon>
        <taxon>Agaricales incertae sedis</taxon>
        <taxon>Dendrothele</taxon>
    </lineage>
</organism>
<keyword evidence="2" id="KW-1185">Reference proteome</keyword>
<dbReference type="OrthoDB" id="10250396at2759"/>